<dbReference type="AlphaFoldDB" id="A0A1G5ZED5"/>
<organism evidence="2 3">
    <name type="scientific">Mesorhizobium qingshengii</name>
    <dbReference type="NCBI Taxonomy" id="1165689"/>
    <lineage>
        <taxon>Bacteria</taxon>
        <taxon>Pseudomonadati</taxon>
        <taxon>Pseudomonadota</taxon>
        <taxon>Alphaproteobacteria</taxon>
        <taxon>Hyphomicrobiales</taxon>
        <taxon>Phyllobacteriaceae</taxon>
        <taxon>Mesorhizobium</taxon>
    </lineage>
</organism>
<dbReference type="RefSeq" id="WP_244529825.1">
    <property type="nucleotide sequence ID" value="NZ_FMXM01000017.1"/>
</dbReference>
<sequence>MKLGIPVYDGVNLLDVAGPLEMFSWIDKKKGLETVLLSIDGAPVTSLNRVRFDAQASFKLLQLHGHCPPAAKPPGPPSGTGQRWEAQSRHAVTSIATFARLTSRRPVHFDRCAQSAQ</sequence>
<proteinExistence type="predicted"/>
<dbReference type="EMBL" id="FMXM01000017">
    <property type="protein sequence ID" value="SDA92643.1"/>
    <property type="molecule type" value="Genomic_DNA"/>
</dbReference>
<name>A0A1G5ZED5_9HYPH</name>
<dbReference type="Proteomes" id="UP000198588">
    <property type="component" value="Unassembled WGS sequence"/>
</dbReference>
<reference evidence="2 3" key="1">
    <citation type="submission" date="2016-10" db="EMBL/GenBank/DDBJ databases">
        <authorList>
            <person name="de Groot N.N."/>
        </authorList>
    </citation>
    <scope>NUCLEOTIDE SEQUENCE [LARGE SCALE GENOMIC DNA]</scope>
    <source>
        <strain evidence="2 3">CGMCC 1.12097</strain>
    </source>
</reference>
<evidence type="ECO:0000313" key="2">
    <source>
        <dbReference type="EMBL" id="SDA92643.1"/>
    </source>
</evidence>
<accession>A0A1G5ZED5</accession>
<feature type="region of interest" description="Disordered" evidence="1">
    <location>
        <begin position="67"/>
        <end position="86"/>
    </location>
</feature>
<dbReference type="Gene3D" id="3.40.50.880">
    <property type="match status" value="1"/>
</dbReference>
<dbReference type="InterPro" id="IPR029062">
    <property type="entry name" value="Class_I_gatase-like"/>
</dbReference>
<gene>
    <name evidence="2" type="ORF">SAMN02927914_04782</name>
</gene>
<evidence type="ECO:0000313" key="3">
    <source>
        <dbReference type="Proteomes" id="UP000198588"/>
    </source>
</evidence>
<protein>
    <submittedName>
        <fullName evidence="2">Uncharacterized protein</fullName>
    </submittedName>
</protein>
<dbReference type="SUPFAM" id="SSF52317">
    <property type="entry name" value="Class I glutamine amidotransferase-like"/>
    <property type="match status" value="1"/>
</dbReference>
<evidence type="ECO:0000256" key="1">
    <source>
        <dbReference type="SAM" id="MobiDB-lite"/>
    </source>
</evidence>
<dbReference type="STRING" id="1165689.SAMN02927914_04782"/>